<dbReference type="InterPro" id="IPR003593">
    <property type="entry name" value="AAA+_ATPase"/>
</dbReference>
<evidence type="ECO:0000256" key="1">
    <source>
        <dbReference type="ARBA" id="ARBA00006184"/>
    </source>
</evidence>
<evidence type="ECO:0000256" key="3">
    <source>
        <dbReference type="SAM" id="MobiDB-lite"/>
    </source>
</evidence>
<dbReference type="GO" id="GO:0033314">
    <property type="term" value="P:mitotic DNA replication checkpoint signaling"/>
    <property type="evidence" value="ECO:0007669"/>
    <property type="project" value="TreeGrafter"/>
</dbReference>
<comment type="similarity">
    <text evidence="1">Belongs to the CDC6/cdc18 family.</text>
</comment>
<dbReference type="STRING" id="1314783.A0A165RR53"/>
<dbReference type="Pfam" id="PF22606">
    <property type="entry name" value="Cdc6-ORC-like_ATPase_lid"/>
    <property type="match status" value="1"/>
</dbReference>
<feature type="region of interest" description="Disordered" evidence="3">
    <location>
        <begin position="1"/>
        <end position="123"/>
    </location>
</feature>
<feature type="compositionally biased region" description="Low complexity" evidence="3">
    <location>
        <begin position="576"/>
        <end position="590"/>
    </location>
</feature>
<keyword evidence="5" id="KW-0378">Hydrolase</keyword>
<keyword evidence="2" id="KW-0235">DNA replication</keyword>
<feature type="compositionally biased region" description="Polar residues" evidence="3">
    <location>
        <begin position="106"/>
        <end position="120"/>
    </location>
</feature>
<dbReference type="GO" id="GO:0006270">
    <property type="term" value="P:DNA replication initiation"/>
    <property type="evidence" value="ECO:0007669"/>
    <property type="project" value="TreeGrafter"/>
</dbReference>
<feature type="compositionally biased region" description="Low complexity" evidence="3">
    <location>
        <begin position="88"/>
        <end position="105"/>
    </location>
</feature>
<name>A0A165RR53_9APHY</name>
<dbReference type="InterPro" id="IPR049945">
    <property type="entry name" value="AAA_22"/>
</dbReference>
<dbReference type="GO" id="GO:0003688">
    <property type="term" value="F:DNA replication origin binding"/>
    <property type="evidence" value="ECO:0007669"/>
    <property type="project" value="TreeGrafter"/>
</dbReference>
<feature type="compositionally biased region" description="Polar residues" evidence="3">
    <location>
        <begin position="1"/>
        <end position="10"/>
    </location>
</feature>
<dbReference type="GO" id="GO:0005634">
    <property type="term" value="C:nucleus"/>
    <property type="evidence" value="ECO:0007669"/>
    <property type="project" value="TreeGrafter"/>
</dbReference>
<organism evidence="5 6">
    <name type="scientific">Daedalea quercina L-15889</name>
    <dbReference type="NCBI Taxonomy" id="1314783"/>
    <lineage>
        <taxon>Eukaryota</taxon>
        <taxon>Fungi</taxon>
        <taxon>Dikarya</taxon>
        <taxon>Basidiomycota</taxon>
        <taxon>Agaricomycotina</taxon>
        <taxon>Agaricomycetes</taxon>
        <taxon>Polyporales</taxon>
        <taxon>Fomitopsis</taxon>
    </lineage>
</organism>
<dbReference type="PANTHER" id="PTHR10763:SF26">
    <property type="entry name" value="CELL DIVISION CONTROL PROTEIN 6 HOMOLOG"/>
    <property type="match status" value="1"/>
</dbReference>
<feature type="compositionally biased region" description="Low complexity" evidence="3">
    <location>
        <begin position="22"/>
        <end position="32"/>
    </location>
</feature>
<dbReference type="CDD" id="cd00009">
    <property type="entry name" value="AAA"/>
    <property type="match status" value="1"/>
</dbReference>
<evidence type="ECO:0000256" key="2">
    <source>
        <dbReference type="ARBA" id="ARBA00022705"/>
    </source>
</evidence>
<dbReference type="OrthoDB" id="1926878at2759"/>
<dbReference type="PANTHER" id="PTHR10763">
    <property type="entry name" value="CELL DIVISION CONTROL PROTEIN 6-RELATED"/>
    <property type="match status" value="1"/>
</dbReference>
<dbReference type="GO" id="GO:0016887">
    <property type="term" value="F:ATP hydrolysis activity"/>
    <property type="evidence" value="ECO:0007669"/>
    <property type="project" value="InterPro"/>
</dbReference>
<dbReference type="Proteomes" id="UP000076727">
    <property type="component" value="Unassembled WGS sequence"/>
</dbReference>
<dbReference type="EMBL" id="KV429048">
    <property type="protein sequence ID" value="KZT71064.1"/>
    <property type="molecule type" value="Genomic_DNA"/>
</dbReference>
<feature type="compositionally biased region" description="Polar residues" evidence="3">
    <location>
        <begin position="559"/>
        <end position="569"/>
    </location>
</feature>
<protein>
    <submittedName>
        <fullName evidence="5">p-loop containing nucleoside triphosphate hydrolase protein</fullName>
    </submittedName>
</protein>
<accession>A0A165RR53</accession>
<dbReference type="SMART" id="SM00382">
    <property type="entry name" value="AAA"/>
    <property type="match status" value="1"/>
</dbReference>
<evidence type="ECO:0000313" key="5">
    <source>
        <dbReference type="EMBL" id="KZT71064.1"/>
    </source>
</evidence>
<dbReference type="InterPro" id="IPR027417">
    <property type="entry name" value="P-loop_NTPase"/>
</dbReference>
<dbReference type="InterPro" id="IPR050311">
    <property type="entry name" value="ORC1/CDC6"/>
</dbReference>
<dbReference type="Gene3D" id="3.40.50.300">
    <property type="entry name" value="P-loop containing nucleotide triphosphate hydrolases"/>
    <property type="match status" value="1"/>
</dbReference>
<dbReference type="Pfam" id="PF13401">
    <property type="entry name" value="AAA_22"/>
    <property type="match status" value="1"/>
</dbReference>
<evidence type="ECO:0000259" key="4">
    <source>
        <dbReference type="SMART" id="SM00382"/>
    </source>
</evidence>
<feature type="region of interest" description="Disordered" evidence="3">
    <location>
        <begin position="559"/>
        <end position="591"/>
    </location>
</feature>
<gene>
    <name evidence="5" type="ORF">DAEQUDRAFT_688531</name>
</gene>
<sequence length="662" mass="70406">MQATTRSMRSSILGKRTHHQSSSESTSTGGSTCFDGVALPTPDPSPDPKRPRTTTSFLDGDDNKENIPPVVFTVLNRTPSRRIRRSSTESSISPRRTPRRTASSSDLSASPRTPSTSFNNLILSTPPPSPPCALLPLHVRVRALLRATSNGLTSMTGRAMERAVIERFVVSFSVEDKEEQTALYISGSPGTGKTALVNDVIRACRADLDIHNVKAIVINCMAIKGVDAVWDSLAESIIEEESSGRRTRKFKETSALRVQRLLVEKNVKTVVVLDELDHAVSDDQSLLSLFTFAQTLSDHLRVVGIANTHTLTSSSTTAALQSVKSVKTIHFAPYSSQQLMDILTSRLSPLYDDSDCGNQAKRFLPTPALTLLTKKIASQTGDVRAVFEALRGAIDLALADVKSDDPISAPTPVVTPANILAALKTQSSTSRGTAASALCVSAGTSELVAKIRGLRLQQRLALLAMLLVRKRVEAGLPLSGLAASVSPSKPSRSPAKRTQSASAATSVANGFVDVALLHSFYATMLARGDSAIFTPVSRSEFTDLLGLLETVGLVTLSTGRGSLPGTPSKTGRKGFARSSSFSAGSSKGSGQDVSLAADIRLDEVSRGLGIAITSAEIEAPADVREEEVCAIWERERARIAREAKASARASVVADVFEGAMEA</sequence>
<keyword evidence="6" id="KW-1185">Reference proteome</keyword>
<feature type="domain" description="AAA+ ATPase" evidence="4">
    <location>
        <begin position="179"/>
        <end position="330"/>
    </location>
</feature>
<reference evidence="5 6" key="1">
    <citation type="journal article" date="2016" name="Mol. Biol. Evol.">
        <title>Comparative Genomics of Early-Diverging Mushroom-Forming Fungi Provides Insights into the Origins of Lignocellulose Decay Capabilities.</title>
        <authorList>
            <person name="Nagy L.G."/>
            <person name="Riley R."/>
            <person name="Tritt A."/>
            <person name="Adam C."/>
            <person name="Daum C."/>
            <person name="Floudas D."/>
            <person name="Sun H."/>
            <person name="Yadav J.S."/>
            <person name="Pangilinan J."/>
            <person name="Larsson K.H."/>
            <person name="Matsuura K."/>
            <person name="Barry K."/>
            <person name="Labutti K."/>
            <person name="Kuo R."/>
            <person name="Ohm R.A."/>
            <person name="Bhattacharya S.S."/>
            <person name="Shirouzu T."/>
            <person name="Yoshinaga Y."/>
            <person name="Martin F.M."/>
            <person name="Grigoriev I.V."/>
            <person name="Hibbett D.S."/>
        </authorList>
    </citation>
    <scope>NUCLEOTIDE SEQUENCE [LARGE SCALE GENOMIC DNA]</scope>
    <source>
        <strain evidence="5 6">L-15889</strain>
    </source>
</reference>
<proteinExistence type="inferred from homology"/>
<dbReference type="InterPro" id="IPR054425">
    <property type="entry name" value="Cdc6_ORC1-like_ATPase_lid"/>
</dbReference>
<dbReference type="AlphaFoldDB" id="A0A165RR53"/>
<dbReference type="SUPFAM" id="SSF52540">
    <property type="entry name" value="P-loop containing nucleoside triphosphate hydrolases"/>
    <property type="match status" value="1"/>
</dbReference>
<evidence type="ECO:0000313" key="6">
    <source>
        <dbReference type="Proteomes" id="UP000076727"/>
    </source>
</evidence>